<evidence type="ECO:0000313" key="10">
    <source>
        <dbReference type="Proteomes" id="UP001595462"/>
    </source>
</evidence>
<reference evidence="10" key="1">
    <citation type="journal article" date="2019" name="Int. J. Syst. Evol. Microbiol.">
        <title>The Global Catalogue of Microorganisms (GCM) 10K type strain sequencing project: providing services to taxonomists for standard genome sequencing and annotation.</title>
        <authorList>
            <consortium name="The Broad Institute Genomics Platform"/>
            <consortium name="The Broad Institute Genome Sequencing Center for Infectious Disease"/>
            <person name="Wu L."/>
            <person name="Ma J."/>
        </authorList>
    </citation>
    <scope>NUCLEOTIDE SEQUENCE [LARGE SCALE GENOMIC DNA]</scope>
    <source>
        <strain evidence="10">KCTC 52640</strain>
    </source>
</reference>
<evidence type="ECO:0000256" key="4">
    <source>
        <dbReference type="ARBA" id="ARBA00022475"/>
    </source>
</evidence>
<proteinExistence type="inferred from homology"/>
<keyword evidence="4 8" id="KW-1003">Cell membrane</keyword>
<feature type="transmembrane region" description="Helical" evidence="8">
    <location>
        <begin position="71"/>
        <end position="92"/>
    </location>
</feature>
<keyword evidence="10" id="KW-1185">Reference proteome</keyword>
<dbReference type="Pfam" id="PF01925">
    <property type="entry name" value="TauE"/>
    <property type="match status" value="1"/>
</dbReference>
<comment type="caution">
    <text evidence="9">The sequence shown here is derived from an EMBL/GenBank/DDBJ whole genome shotgun (WGS) entry which is preliminary data.</text>
</comment>
<dbReference type="Proteomes" id="UP001595462">
    <property type="component" value="Unassembled WGS sequence"/>
</dbReference>
<feature type="transmembrane region" description="Helical" evidence="8">
    <location>
        <begin position="42"/>
        <end position="59"/>
    </location>
</feature>
<evidence type="ECO:0000256" key="6">
    <source>
        <dbReference type="ARBA" id="ARBA00022989"/>
    </source>
</evidence>
<feature type="transmembrane region" description="Helical" evidence="8">
    <location>
        <begin position="194"/>
        <end position="212"/>
    </location>
</feature>
<dbReference type="InterPro" id="IPR052017">
    <property type="entry name" value="TSUP"/>
</dbReference>
<dbReference type="RefSeq" id="WP_380686688.1">
    <property type="nucleotide sequence ID" value="NZ_JBHRSS010000003.1"/>
</dbReference>
<feature type="transmembrane region" description="Helical" evidence="8">
    <location>
        <begin position="128"/>
        <end position="156"/>
    </location>
</feature>
<dbReference type="PANTHER" id="PTHR30269">
    <property type="entry name" value="TRANSMEMBRANE PROTEIN YFCA"/>
    <property type="match status" value="1"/>
</dbReference>
<keyword evidence="6 8" id="KW-1133">Transmembrane helix</keyword>
<feature type="transmembrane region" description="Helical" evidence="8">
    <location>
        <begin position="98"/>
        <end position="116"/>
    </location>
</feature>
<evidence type="ECO:0000256" key="3">
    <source>
        <dbReference type="ARBA" id="ARBA00022448"/>
    </source>
</evidence>
<feature type="transmembrane region" description="Helical" evidence="8">
    <location>
        <begin position="224"/>
        <end position="241"/>
    </location>
</feature>
<comment type="subcellular location">
    <subcellularLocation>
        <location evidence="1 8">Cell membrane</location>
        <topology evidence="1 8">Multi-pass membrane protein</topology>
    </subcellularLocation>
</comment>
<evidence type="ECO:0000256" key="8">
    <source>
        <dbReference type="RuleBase" id="RU363041"/>
    </source>
</evidence>
<organism evidence="9 10">
    <name type="scientific">Salinisphaera aquimarina</name>
    <dbReference type="NCBI Taxonomy" id="2094031"/>
    <lineage>
        <taxon>Bacteria</taxon>
        <taxon>Pseudomonadati</taxon>
        <taxon>Pseudomonadota</taxon>
        <taxon>Gammaproteobacteria</taxon>
        <taxon>Salinisphaerales</taxon>
        <taxon>Salinisphaeraceae</taxon>
        <taxon>Salinisphaera</taxon>
    </lineage>
</organism>
<accession>A0ABV7EJY9</accession>
<keyword evidence="3" id="KW-0813">Transport</keyword>
<dbReference type="InterPro" id="IPR002781">
    <property type="entry name" value="TM_pro_TauE-like"/>
</dbReference>
<evidence type="ECO:0000256" key="7">
    <source>
        <dbReference type="ARBA" id="ARBA00023136"/>
    </source>
</evidence>
<keyword evidence="5 8" id="KW-0812">Transmembrane</keyword>
<keyword evidence="7 8" id="KW-0472">Membrane</keyword>
<comment type="similarity">
    <text evidence="2 8">Belongs to the 4-toluene sulfonate uptake permease (TSUP) (TC 2.A.102) family.</text>
</comment>
<evidence type="ECO:0000313" key="9">
    <source>
        <dbReference type="EMBL" id="MFC3103044.1"/>
    </source>
</evidence>
<evidence type="ECO:0000256" key="1">
    <source>
        <dbReference type="ARBA" id="ARBA00004651"/>
    </source>
</evidence>
<evidence type="ECO:0000256" key="5">
    <source>
        <dbReference type="ARBA" id="ARBA00022692"/>
    </source>
</evidence>
<sequence length="242" mass="25463">MQVLLFNLAALAGSCAQGLTGFGSGTLTATLLVMLFPFHEVIPVVAMLVLVPNIMLAWLTRHEMEWRRGPVAAVGIALGIIIGAQLLAILPVDLLRRALGVVILVYVALMLIRTPAPAEAPAASRGDSLSLGLCSLGAGVIVGAVGVSPIPLLIYVSLRYPKKLARVVLTQAFLVGTVAQVSVYAYLGLLSPSLAWTALLTVPGIVLGTLIGHRLHYRVNQKTFARALALILLVPAVRLVMG</sequence>
<protein>
    <recommendedName>
        <fullName evidence="8">Probable membrane transporter protein</fullName>
    </recommendedName>
</protein>
<evidence type="ECO:0000256" key="2">
    <source>
        <dbReference type="ARBA" id="ARBA00009142"/>
    </source>
</evidence>
<dbReference type="PANTHER" id="PTHR30269:SF37">
    <property type="entry name" value="MEMBRANE TRANSPORTER PROTEIN"/>
    <property type="match status" value="1"/>
</dbReference>
<dbReference type="EMBL" id="JBHRSS010000003">
    <property type="protein sequence ID" value="MFC3103044.1"/>
    <property type="molecule type" value="Genomic_DNA"/>
</dbReference>
<feature type="transmembrane region" description="Helical" evidence="8">
    <location>
        <begin position="168"/>
        <end position="187"/>
    </location>
</feature>
<gene>
    <name evidence="9" type="ORF">ACFOSU_03990</name>
</gene>
<name>A0ABV7EJY9_9GAMM</name>